<protein>
    <recommendedName>
        <fullName evidence="2">AAA-ATPase-like domain-containing protein</fullName>
    </recommendedName>
</protein>
<name>A0A0D7ALF0_9AGAR</name>
<dbReference type="EMBL" id="KN881643">
    <property type="protein sequence ID" value="KIY52392.1"/>
    <property type="molecule type" value="Genomic_DNA"/>
</dbReference>
<evidence type="ECO:0000259" key="2">
    <source>
        <dbReference type="Pfam" id="PF09820"/>
    </source>
</evidence>
<dbReference type="Pfam" id="PF09820">
    <property type="entry name" value="AAA-ATPase_like"/>
    <property type="match status" value="1"/>
</dbReference>
<sequence>MPPMPIFSFYAIVHKDARFFAIENDKSLTLREVIDTVEAIHKRDCGCGHLVGPEAWVAGLLDDPIDDDASESSSSGSDSKSSSCHTSSSQGRRYLHPSDSVTDLTGPLVFSAVDDKSTRLPSLLLRCPRGCLHLPKRLGQTCFIQTCHAPLNLRLPEPSMCTFTSFTYRLGTIWADKTHAIDFLSGPGRYYSNRLPLIRRPSGFGKTTFVFMLMYYHDCLRACVAERLFPPTACWDPNAPEPNRHLVLYFDLSKVPLGPDFREQLIAYIREVIITFVDAYRDVLGLSESTEECVSELSSVGDFDILASLFYMIASHEETIYLVVDNYNAPRLATERLDPDGDSIETVDSCLRRIKAVALLGRSGRGVTYIPPTDNNLGITLYEAAAIFRSLAAWNPVISEDLEATQTFNDQMTVLQNFAQKPHTSASPSVTAPMHLLRADASSIFFQLFAHGELSHVRLLDETSGLPSKRFLSNSMLTSLLSYCSVDMRRDLTCIVINPASGAKDDIVPCPRPTAPMPKWVHEFVDLIEFHHDKNTEESGVHEPQKAPGADVHDDIFDWIVLLILADMGLLFAEGLNPQERRLTMTYHEAGIIAHAPRFTQMHIPCAYAENQLRAIVLQLPVYATAQPSLRLYGPPPSRVAAEAIGISWLQHALFTYMCQGRNLKTATTWSHTIQTYLQALVTQSFWANGASDSYVELDNGQHTHLSFNIVDLSLLGIQYGINGTLDSWPGPQLETFRKHVKLSATEELYYRNRATSRIRVDQYIKNRREKTKDYVDAMVNKRVDKKVFQFENGKCRLDVYFVVSKGSADVEIERMTSLSRELNIHYMLKGRDL</sequence>
<feature type="compositionally biased region" description="Low complexity" evidence="1">
    <location>
        <begin position="71"/>
        <end position="89"/>
    </location>
</feature>
<dbReference type="OrthoDB" id="5380555at2759"/>
<gene>
    <name evidence="3" type="ORF">FISHEDRAFT_55907</name>
</gene>
<reference evidence="3 4" key="1">
    <citation type="journal article" date="2015" name="Fungal Genet. Biol.">
        <title>Evolution of novel wood decay mechanisms in Agaricales revealed by the genome sequences of Fistulina hepatica and Cylindrobasidium torrendii.</title>
        <authorList>
            <person name="Floudas D."/>
            <person name="Held B.W."/>
            <person name="Riley R."/>
            <person name="Nagy L.G."/>
            <person name="Koehler G."/>
            <person name="Ransdell A.S."/>
            <person name="Younus H."/>
            <person name="Chow J."/>
            <person name="Chiniquy J."/>
            <person name="Lipzen A."/>
            <person name="Tritt A."/>
            <person name="Sun H."/>
            <person name="Haridas S."/>
            <person name="LaButti K."/>
            <person name="Ohm R.A."/>
            <person name="Kues U."/>
            <person name="Blanchette R.A."/>
            <person name="Grigoriev I.V."/>
            <person name="Minto R.E."/>
            <person name="Hibbett D.S."/>
        </authorList>
    </citation>
    <scope>NUCLEOTIDE SEQUENCE [LARGE SCALE GENOMIC DNA]</scope>
    <source>
        <strain evidence="3 4">ATCC 64428</strain>
    </source>
</reference>
<feature type="region of interest" description="Disordered" evidence="1">
    <location>
        <begin position="67"/>
        <end position="99"/>
    </location>
</feature>
<proteinExistence type="predicted"/>
<accession>A0A0D7ALF0</accession>
<organism evidence="3 4">
    <name type="scientific">Fistulina hepatica ATCC 64428</name>
    <dbReference type="NCBI Taxonomy" id="1128425"/>
    <lineage>
        <taxon>Eukaryota</taxon>
        <taxon>Fungi</taxon>
        <taxon>Dikarya</taxon>
        <taxon>Basidiomycota</taxon>
        <taxon>Agaricomycotina</taxon>
        <taxon>Agaricomycetes</taxon>
        <taxon>Agaricomycetidae</taxon>
        <taxon>Agaricales</taxon>
        <taxon>Fistulinaceae</taxon>
        <taxon>Fistulina</taxon>
    </lineage>
</organism>
<evidence type="ECO:0000256" key="1">
    <source>
        <dbReference type="SAM" id="MobiDB-lite"/>
    </source>
</evidence>
<dbReference type="InterPro" id="IPR018631">
    <property type="entry name" value="AAA-ATPase-like_dom"/>
</dbReference>
<feature type="domain" description="AAA-ATPase-like" evidence="2">
    <location>
        <begin position="171"/>
        <end position="334"/>
    </location>
</feature>
<keyword evidence="4" id="KW-1185">Reference proteome</keyword>
<evidence type="ECO:0000313" key="4">
    <source>
        <dbReference type="Proteomes" id="UP000054144"/>
    </source>
</evidence>
<dbReference type="AlphaFoldDB" id="A0A0D7ALF0"/>
<evidence type="ECO:0000313" key="3">
    <source>
        <dbReference type="EMBL" id="KIY52392.1"/>
    </source>
</evidence>
<dbReference type="Proteomes" id="UP000054144">
    <property type="component" value="Unassembled WGS sequence"/>
</dbReference>